<name>A0A6G1LNF9_9PEZI</name>
<evidence type="ECO:0000256" key="1">
    <source>
        <dbReference type="SAM" id="MobiDB-lite"/>
    </source>
</evidence>
<gene>
    <name evidence="2" type="ORF">EJ03DRAFT_332642</name>
</gene>
<dbReference type="EMBL" id="ML995808">
    <property type="protein sequence ID" value="KAF2774129.1"/>
    <property type="molecule type" value="Genomic_DNA"/>
</dbReference>
<evidence type="ECO:0000313" key="3">
    <source>
        <dbReference type="Proteomes" id="UP000799436"/>
    </source>
</evidence>
<sequence length="141" mass="15142">MMRSEKALRRKHARQAQISAASATTAQGPAAEPESRSGEGTQDGASTDQQQEDRKDRASTEQSQEDKKKKKRKKKKKTAKAEADEAEAGSPAAGGDAVVAAGLEEVEPSEESARHDSHQRCRDGSLADLIAGLEARFKALR</sequence>
<accession>A0A6G1LNF9</accession>
<reference evidence="2" key="1">
    <citation type="journal article" date="2020" name="Stud. Mycol.">
        <title>101 Dothideomycetes genomes: a test case for predicting lifestyles and emergence of pathogens.</title>
        <authorList>
            <person name="Haridas S."/>
            <person name="Albert R."/>
            <person name="Binder M."/>
            <person name="Bloem J."/>
            <person name="Labutti K."/>
            <person name="Salamov A."/>
            <person name="Andreopoulos B."/>
            <person name="Baker S."/>
            <person name="Barry K."/>
            <person name="Bills G."/>
            <person name="Bluhm B."/>
            <person name="Cannon C."/>
            <person name="Castanera R."/>
            <person name="Culley D."/>
            <person name="Daum C."/>
            <person name="Ezra D."/>
            <person name="Gonzalez J."/>
            <person name="Henrissat B."/>
            <person name="Kuo A."/>
            <person name="Liang C."/>
            <person name="Lipzen A."/>
            <person name="Lutzoni F."/>
            <person name="Magnuson J."/>
            <person name="Mondo S."/>
            <person name="Nolan M."/>
            <person name="Ohm R."/>
            <person name="Pangilinan J."/>
            <person name="Park H.-J."/>
            <person name="Ramirez L."/>
            <person name="Alfaro M."/>
            <person name="Sun H."/>
            <person name="Tritt A."/>
            <person name="Yoshinaga Y."/>
            <person name="Zwiers L.-H."/>
            <person name="Turgeon B."/>
            <person name="Goodwin S."/>
            <person name="Spatafora J."/>
            <person name="Crous P."/>
            <person name="Grigoriev I."/>
        </authorList>
    </citation>
    <scope>NUCLEOTIDE SEQUENCE</scope>
    <source>
        <strain evidence="2">CBS 116005</strain>
    </source>
</reference>
<dbReference type="Proteomes" id="UP000799436">
    <property type="component" value="Unassembled WGS sequence"/>
</dbReference>
<keyword evidence="3" id="KW-1185">Reference proteome</keyword>
<feature type="compositionally biased region" description="Basic residues" evidence="1">
    <location>
        <begin position="68"/>
        <end position="78"/>
    </location>
</feature>
<organism evidence="2 3">
    <name type="scientific">Teratosphaeria nubilosa</name>
    <dbReference type="NCBI Taxonomy" id="161662"/>
    <lineage>
        <taxon>Eukaryota</taxon>
        <taxon>Fungi</taxon>
        <taxon>Dikarya</taxon>
        <taxon>Ascomycota</taxon>
        <taxon>Pezizomycotina</taxon>
        <taxon>Dothideomycetes</taxon>
        <taxon>Dothideomycetidae</taxon>
        <taxon>Mycosphaerellales</taxon>
        <taxon>Teratosphaeriaceae</taxon>
        <taxon>Teratosphaeria</taxon>
    </lineage>
</organism>
<feature type="compositionally biased region" description="Polar residues" evidence="1">
    <location>
        <begin position="38"/>
        <end position="49"/>
    </location>
</feature>
<feature type="region of interest" description="Disordered" evidence="1">
    <location>
        <begin position="1"/>
        <end position="121"/>
    </location>
</feature>
<feature type="compositionally biased region" description="Basic and acidic residues" evidence="1">
    <location>
        <begin position="111"/>
        <end position="121"/>
    </location>
</feature>
<evidence type="ECO:0000313" key="2">
    <source>
        <dbReference type="EMBL" id="KAF2774129.1"/>
    </source>
</evidence>
<feature type="compositionally biased region" description="Low complexity" evidence="1">
    <location>
        <begin position="93"/>
        <end position="103"/>
    </location>
</feature>
<feature type="compositionally biased region" description="Low complexity" evidence="1">
    <location>
        <begin position="15"/>
        <end position="26"/>
    </location>
</feature>
<dbReference type="AlphaFoldDB" id="A0A6G1LNF9"/>
<feature type="compositionally biased region" description="Basic and acidic residues" evidence="1">
    <location>
        <begin position="51"/>
        <end position="67"/>
    </location>
</feature>
<protein>
    <submittedName>
        <fullName evidence="2">Uncharacterized protein</fullName>
    </submittedName>
</protein>
<proteinExistence type="predicted"/>